<dbReference type="Pfam" id="PF14103">
    <property type="entry name" value="DUF4276"/>
    <property type="match status" value="1"/>
</dbReference>
<evidence type="ECO:0000313" key="2">
    <source>
        <dbReference type="Proteomes" id="UP001060919"/>
    </source>
</evidence>
<reference evidence="1" key="1">
    <citation type="submission" date="2022-09" db="EMBL/GenBank/DDBJ databases">
        <title>Aureispira anguillicida sp. nov., isolated from Leptocephalus of Japanese eel Anguilla japonica.</title>
        <authorList>
            <person name="Yuasa K."/>
            <person name="Mekata T."/>
            <person name="Ikunari K."/>
        </authorList>
    </citation>
    <scope>NUCLEOTIDE SEQUENCE</scope>
    <source>
        <strain evidence="1">EL160426</strain>
    </source>
</reference>
<organism evidence="1 2">
    <name type="scientific">Aureispira anguillae</name>
    <dbReference type="NCBI Taxonomy" id="2864201"/>
    <lineage>
        <taxon>Bacteria</taxon>
        <taxon>Pseudomonadati</taxon>
        <taxon>Bacteroidota</taxon>
        <taxon>Saprospiria</taxon>
        <taxon>Saprospirales</taxon>
        <taxon>Saprospiraceae</taxon>
        <taxon>Aureispira</taxon>
    </lineage>
</organism>
<dbReference type="AlphaFoldDB" id="A0A915YF87"/>
<dbReference type="KEGG" id="aup:AsAng_0026270"/>
<dbReference type="EMBL" id="AP026867">
    <property type="protein sequence ID" value="BDS11913.1"/>
    <property type="molecule type" value="Genomic_DNA"/>
</dbReference>
<protein>
    <submittedName>
        <fullName evidence="1">DUF4276 family protein</fullName>
    </submittedName>
</protein>
<dbReference type="InterPro" id="IPR025455">
    <property type="entry name" value="DUF4276"/>
</dbReference>
<name>A0A915YF87_9BACT</name>
<gene>
    <name evidence="1" type="ORF">AsAng_0026270</name>
</gene>
<dbReference type="RefSeq" id="WP_264793049.1">
    <property type="nucleotide sequence ID" value="NZ_AP026867.1"/>
</dbReference>
<keyword evidence="2" id="KW-1185">Reference proteome</keyword>
<proteinExistence type="predicted"/>
<accession>A0A915YF87</accession>
<evidence type="ECO:0000313" key="1">
    <source>
        <dbReference type="EMBL" id="BDS11913.1"/>
    </source>
</evidence>
<dbReference type="Proteomes" id="UP001060919">
    <property type="component" value="Chromosome"/>
</dbReference>
<sequence>MVSVTIYMEGGVLPHANIPAATINNSNRLREGFNKLFRQIFAVEDFDLKIEMGSGEKQAAVFFKESIKRGEAAVLLLDVYKHKGKISKLEEFGLANNSQQVFFMVREMEAWILSQLDVLEKFGTLENLIRQKPTIALKEDKSLQGIAIKDIDKPSDTLKVLLGRYYKNRRGKKQKYGKLKNAPAMIELLDIKSLRDSFEDVENLILYIQRKKEIN</sequence>